<accession>I3T6X0</accession>
<dbReference type="EMBL" id="BT148468">
    <property type="protein sequence ID" value="AFK48262.1"/>
    <property type="molecule type" value="mRNA"/>
</dbReference>
<evidence type="ECO:0000313" key="1">
    <source>
        <dbReference type="EMBL" id="AFK48262.1"/>
    </source>
</evidence>
<sequence length="9" mass="1055">MPNCETFLT</sequence>
<organism evidence="1">
    <name type="scientific">Medicago truncatula</name>
    <name type="common">Barrel medic</name>
    <name type="synonym">Medicago tribuloides</name>
    <dbReference type="NCBI Taxonomy" id="3880"/>
    <lineage>
        <taxon>Eukaryota</taxon>
        <taxon>Viridiplantae</taxon>
        <taxon>Streptophyta</taxon>
        <taxon>Embryophyta</taxon>
        <taxon>Tracheophyta</taxon>
        <taxon>Spermatophyta</taxon>
        <taxon>Magnoliopsida</taxon>
        <taxon>eudicotyledons</taxon>
        <taxon>Gunneridae</taxon>
        <taxon>Pentapetalae</taxon>
        <taxon>rosids</taxon>
        <taxon>fabids</taxon>
        <taxon>Fabales</taxon>
        <taxon>Fabaceae</taxon>
        <taxon>Papilionoideae</taxon>
        <taxon>50 kb inversion clade</taxon>
        <taxon>NPAAA clade</taxon>
        <taxon>Hologalegina</taxon>
        <taxon>IRL clade</taxon>
        <taxon>Trifolieae</taxon>
        <taxon>Medicago</taxon>
    </lineage>
</organism>
<proteinExistence type="evidence at transcript level"/>
<protein>
    <submittedName>
        <fullName evidence="1">Uncharacterized protein</fullName>
    </submittedName>
</protein>
<reference evidence="1" key="1">
    <citation type="submission" date="2012-05" db="EMBL/GenBank/DDBJ databases">
        <authorList>
            <person name="Krishnakumar V."/>
            <person name="Cheung F."/>
            <person name="Xiao Y."/>
            <person name="Chan A."/>
            <person name="Moskal W.A."/>
            <person name="Town C.D."/>
        </authorList>
    </citation>
    <scope>NUCLEOTIDE SEQUENCE</scope>
</reference>
<name>I3T6X0_MEDTR</name>